<reference evidence="15" key="1">
    <citation type="submission" date="2018-08" db="EMBL/GenBank/DDBJ databases">
        <authorList>
            <person name="Jin W."/>
            <person name="Wang H."/>
            <person name="Yang Y."/>
            <person name="Li M."/>
            <person name="Liu J."/>
        </authorList>
    </citation>
    <scope>NUCLEOTIDE SEQUENCE</scope>
    <source>
        <strain evidence="15">AESS21</strain>
    </source>
</reference>
<evidence type="ECO:0000313" key="15">
    <source>
        <dbReference type="EMBL" id="MBS8260716.1"/>
    </source>
</evidence>
<reference evidence="15" key="2">
    <citation type="journal article" date="2021" name="Microorganisms">
        <title>Bacterial Dimethylsulfoniopropionate Biosynthesis in the East China Sea.</title>
        <authorList>
            <person name="Liu J."/>
            <person name="Zhang Y."/>
            <person name="Liu J."/>
            <person name="Zhong H."/>
            <person name="Williams B.T."/>
            <person name="Zheng Y."/>
            <person name="Curson A.R.J."/>
            <person name="Sun C."/>
            <person name="Sun H."/>
            <person name="Song D."/>
            <person name="Wagner Mackenzie B."/>
            <person name="Bermejo Martinez A."/>
            <person name="Todd J.D."/>
            <person name="Zhang X.H."/>
        </authorList>
    </citation>
    <scope>NUCLEOTIDE SEQUENCE</scope>
    <source>
        <strain evidence="15">AESS21</strain>
    </source>
</reference>
<sequence length="410" mass="42507">MKIGVVADDFTGASDIALTLAEGGMPTVQYVGVPKQAAGPDVQAGVVALKSRTAPVNEAINQSLEACDWLLEQAAEQIIFKVCSTFDSTDAGNIGQVTEALAERLGEDRVVVCPAFPENGRSIYQGHLFVKDQLLSESGMQNHPLTPMTDPDLRRVLARQTQWPVEHIPLSAVMSGVDGVAEAIAGDQRCMLIADAVRDEDLVTLGRALKGRRLMTAGSGLALGLPANFGIEPSDIPWVGSNGAGVVLSGSCSIATREQVANYRQVAPAQELDADEVVAGNYSLQALVEWVLKQEVPPLLFSSADPDVVKAAQAKHGREAVASAIEDLFANLAAALSQSGVRRIVVAGGETSGAVVSGLGVSGLEIGPGIAAGVPALKVVGQPLALALKSGNFGGPDFFVEALERLGSAS</sequence>
<dbReference type="EMBL" id="QTKU01000002">
    <property type="protein sequence ID" value="MBS8260716.1"/>
    <property type="molecule type" value="Genomic_DNA"/>
</dbReference>
<evidence type="ECO:0000256" key="6">
    <source>
        <dbReference type="ARBA" id="ARBA00023277"/>
    </source>
</evidence>
<feature type="domain" description="Four-carbon acid sugar kinase N-terminal" evidence="13">
    <location>
        <begin position="3"/>
        <end position="224"/>
    </location>
</feature>
<evidence type="ECO:0000256" key="9">
    <source>
        <dbReference type="ARBA" id="ARBA00037335"/>
    </source>
</evidence>
<comment type="function">
    <text evidence="9">Catalyzes the ATP-dependent phosphorylation of 3-oxo-tetronate to 3-oxo-tetronate 4-phosphate.</text>
</comment>
<dbReference type="InterPro" id="IPR010737">
    <property type="entry name" value="4-carb_acid_sugar_kinase_N"/>
</dbReference>
<keyword evidence="2" id="KW-0808">Transferase</keyword>
<evidence type="ECO:0000256" key="5">
    <source>
        <dbReference type="ARBA" id="ARBA00022840"/>
    </source>
</evidence>
<dbReference type="GO" id="GO:0005524">
    <property type="term" value="F:ATP binding"/>
    <property type="evidence" value="ECO:0007669"/>
    <property type="project" value="UniProtKB-KW"/>
</dbReference>
<dbReference type="Gene3D" id="3.40.980.20">
    <property type="entry name" value="Four-carbon acid sugar kinase, nucleotide binding domain"/>
    <property type="match status" value="1"/>
</dbReference>
<evidence type="ECO:0000256" key="11">
    <source>
        <dbReference type="ARBA" id="ARBA00039461"/>
    </source>
</evidence>
<dbReference type="Pfam" id="PF07005">
    <property type="entry name" value="SBD_N"/>
    <property type="match status" value="1"/>
</dbReference>
<dbReference type="Proteomes" id="UP000705379">
    <property type="component" value="Unassembled WGS sequence"/>
</dbReference>
<name>A0A944CEF5_9HYPH</name>
<keyword evidence="4 15" id="KW-0418">Kinase</keyword>
<evidence type="ECO:0000256" key="10">
    <source>
        <dbReference type="ARBA" id="ARBA00039095"/>
    </source>
</evidence>
<dbReference type="GO" id="GO:0016301">
    <property type="term" value="F:kinase activity"/>
    <property type="evidence" value="ECO:0007669"/>
    <property type="project" value="UniProtKB-KW"/>
</dbReference>
<dbReference type="InterPro" id="IPR037051">
    <property type="entry name" value="4-carb_acid_sugar_kinase_N_sf"/>
</dbReference>
<protein>
    <recommendedName>
        <fullName evidence="11">3-oxo-tetronate kinase</fullName>
        <ecNumber evidence="10">2.7.1.217</ecNumber>
    </recommendedName>
    <alternativeName>
        <fullName evidence="12">3-dehydrotetronate 4-kinase</fullName>
    </alternativeName>
</protein>
<evidence type="ECO:0000256" key="4">
    <source>
        <dbReference type="ARBA" id="ARBA00022777"/>
    </source>
</evidence>
<comment type="similarity">
    <text evidence="1">Belongs to the four-carbon acid sugar kinase family.</text>
</comment>
<comment type="caution">
    <text evidence="15">The sequence shown here is derived from an EMBL/GenBank/DDBJ whole genome shotgun (WGS) entry which is preliminary data.</text>
</comment>
<dbReference type="RefSeq" id="WP_213216201.1">
    <property type="nucleotide sequence ID" value="NZ_QTKU01000002.1"/>
</dbReference>
<comment type="catalytic activity">
    <reaction evidence="8">
        <text>3-dehydro-D-erythronate + ATP = 3-dehydro-4-O-phospho-D-erythronate + ADP + H(+)</text>
        <dbReference type="Rhea" id="RHEA:52556"/>
        <dbReference type="ChEBI" id="CHEBI:15378"/>
        <dbReference type="ChEBI" id="CHEBI:30616"/>
        <dbReference type="ChEBI" id="CHEBI:57958"/>
        <dbReference type="ChEBI" id="CHEBI:136593"/>
        <dbReference type="ChEBI" id="CHEBI:456216"/>
        <dbReference type="EC" id="2.7.1.217"/>
    </reaction>
</comment>
<keyword evidence="6" id="KW-0119">Carbohydrate metabolism</keyword>
<keyword evidence="3" id="KW-0547">Nucleotide-binding</keyword>
<dbReference type="InterPro" id="IPR042213">
    <property type="entry name" value="NBD_C_sf"/>
</dbReference>
<dbReference type="NCBIfam" id="NF043035">
    <property type="entry name" value="OxoTetrKin"/>
    <property type="match status" value="1"/>
</dbReference>
<feature type="domain" description="Four-carbon acid sugar kinase nucleotide binding" evidence="14">
    <location>
        <begin position="246"/>
        <end position="399"/>
    </location>
</feature>
<dbReference type="InterPro" id="IPR050007">
    <property type="entry name" value="OtnK"/>
</dbReference>
<evidence type="ECO:0000313" key="16">
    <source>
        <dbReference type="Proteomes" id="UP000705379"/>
    </source>
</evidence>
<accession>A0A944CEF5</accession>
<dbReference type="InterPro" id="IPR031475">
    <property type="entry name" value="NBD_C"/>
</dbReference>
<dbReference type="SUPFAM" id="SSF142764">
    <property type="entry name" value="YgbK-like"/>
    <property type="match status" value="1"/>
</dbReference>
<evidence type="ECO:0000256" key="1">
    <source>
        <dbReference type="ARBA" id="ARBA00005715"/>
    </source>
</evidence>
<organism evidence="15 16">
    <name type="scientific">Roseibium polysiphoniae</name>
    <dbReference type="NCBI Taxonomy" id="2571221"/>
    <lineage>
        <taxon>Bacteria</taxon>
        <taxon>Pseudomonadati</taxon>
        <taxon>Pseudomonadota</taxon>
        <taxon>Alphaproteobacteria</taxon>
        <taxon>Hyphomicrobiales</taxon>
        <taxon>Stappiaceae</taxon>
        <taxon>Roseibium</taxon>
    </lineage>
</organism>
<evidence type="ECO:0000256" key="12">
    <source>
        <dbReference type="ARBA" id="ARBA00041377"/>
    </source>
</evidence>
<evidence type="ECO:0000259" key="13">
    <source>
        <dbReference type="Pfam" id="PF07005"/>
    </source>
</evidence>
<dbReference type="Pfam" id="PF17042">
    <property type="entry name" value="NBD_C"/>
    <property type="match status" value="1"/>
</dbReference>
<evidence type="ECO:0000256" key="2">
    <source>
        <dbReference type="ARBA" id="ARBA00022679"/>
    </source>
</evidence>
<dbReference type="AlphaFoldDB" id="A0A944CEF5"/>
<dbReference type="EC" id="2.7.1.217" evidence="10"/>
<evidence type="ECO:0000256" key="8">
    <source>
        <dbReference type="ARBA" id="ARBA00036346"/>
    </source>
</evidence>
<keyword evidence="5" id="KW-0067">ATP-binding</keyword>
<evidence type="ECO:0000259" key="14">
    <source>
        <dbReference type="Pfam" id="PF17042"/>
    </source>
</evidence>
<proteinExistence type="inferred from homology"/>
<evidence type="ECO:0000256" key="3">
    <source>
        <dbReference type="ARBA" id="ARBA00022741"/>
    </source>
</evidence>
<comment type="catalytic activity">
    <reaction evidence="7">
        <text>3-dehydro-L-erythronate + ATP = 3-dehydro-4-O-phospho-L-erythronate + ADP + H(+)</text>
        <dbReference type="Rhea" id="RHEA:52552"/>
        <dbReference type="ChEBI" id="CHEBI:15378"/>
        <dbReference type="ChEBI" id="CHEBI:30616"/>
        <dbReference type="ChEBI" id="CHEBI:136592"/>
        <dbReference type="ChEBI" id="CHEBI:136670"/>
        <dbReference type="ChEBI" id="CHEBI:456216"/>
        <dbReference type="EC" id="2.7.1.217"/>
    </reaction>
</comment>
<gene>
    <name evidence="15" type="ORF">DYI23_10840</name>
</gene>
<dbReference type="Gene3D" id="3.40.50.10840">
    <property type="entry name" value="Putative sugar-binding, N-terminal domain"/>
    <property type="match status" value="1"/>
</dbReference>
<evidence type="ECO:0000256" key="7">
    <source>
        <dbReference type="ARBA" id="ARBA00035898"/>
    </source>
</evidence>